<protein>
    <recommendedName>
        <fullName evidence="3">N-acetyltransferase domain-containing protein</fullName>
    </recommendedName>
</protein>
<evidence type="ECO:0000256" key="2">
    <source>
        <dbReference type="ARBA" id="ARBA00023315"/>
    </source>
</evidence>
<dbReference type="SUPFAM" id="SSF55729">
    <property type="entry name" value="Acyl-CoA N-acyltransferases (Nat)"/>
    <property type="match status" value="1"/>
</dbReference>
<evidence type="ECO:0000259" key="3">
    <source>
        <dbReference type="PROSITE" id="PS51186"/>
    </source>
</evidence>
<dbReference type="AlphaFoldDB" id="A0A543Q3G3"/>
<dbReference type="PANTHER" id="PTHR43877:SF2">
    <property type="entry name" value="AMINOALKYLPHOSPHONATE N-ACETYLTRANSFERASE-RELATED"/>
    <property type="match status" value="1"/>
</dbReference>
<evidence type="ECO:0000313" key="5">
    <source>
        <dbReference type="Proteomes" id="UP000315403"/>
    </source>
</evidence>
<evidence type="ECO:0000256" key="1">
    <source>
        <dbReference type="ARBA" id="ARBA00022679"/>
    </source>
</evidence>
<organism evidence="4 5">
    <name type="scientific">Acidithiobacillus thiooxidans ATCC 19377</name>
    <dbReference type="NCBI Taxonomy" id="637390"/>
    <lineage>
        <taxon>Bacteria</taxon>
        <taxon>Pseudomonadati</taxon>
        <taxon>Pseudomonadota</taxon>
        <taxon>Acidithiobacillia</taxon>
        <taxon>Acidithiobacillales</taxon>
        <taxon>Acidithiobacillaceae</taxon>
        <taxon>Acidithiobacillus</taxon>
    </lineage>
</organism>
<keyword evidence="2" id="KW-0012">Acyltransferase</keyword>
<dbReference type="CDD" id="cd04301">
    <property type="entry name" value="NAT_SF"/>
    <property type="match status" value="1"/>
</dbReference>
<sequence length="160" mass="18288">MIEICQADYQNAGHCLAVRELIDLYARDEMGQGRPLSPKVYETLLDNLRTRPWVRVYLAANEQEMIGIAVCIEGFSTFNSAALMNIHDVYVKATFRRQGIAQKLFAFIESDARKMGFCKLTLEVLEGNLPAQEAYRKIGFLPYTINNRGGIAQFWQKYLI</sequence>
<dbReference type="EMBL" id="SZUV01000001">
    <property type="protein sequence ID" value="TQN50864.1"/>
    <property type="molecule type" value="Genomic_DNA"/>
</dbReference>
<dbReference type="Gene3D" id="3.40.630.30">
    <property type="match status" value="1"/>
</dbReference>
<dbReference type="InterPro" id="IPR000182">
    <property type="entry name" value="GNAT_dom"/>
</dbReference>
<keyword evidence="1" id="KW-0808">Transferase</keyword>
<evidence type="ECO:0000313" key="4">
    <source>
        <dbReference type="EMBL" id="TQN50864.1"/>
    </source>
</evidence>
<dbReference type="PROSITE" id="PS51186">
    <property type="entry name" value="GNAT"/>
    <property type="match status" value="1"/>
</dbReference>
<reference evidence="4 5" key="1">
    <citation type="submission" date="2019-03" db="EMBL/GenBank/DDBJ databases">
        <title>New insights into Acidothiobacillus thiooxidans sulfur metabolism through coupled gene expression, solution geochemistry, microscopy and spectroscopy analyses.</title>
        <authorList>
            <person name="Camacho D."/>
            <person name="Frazao R."/>
            <person name="Fouillen A."/>
            <person name="Nanci A."/>
            <person name="Lang B.F."/>
            <person name="Apte S.C."/>
            <person name="Baron C."/>
            <person name="Warren L.A."/>
        </authorList>
    </citation>
    <scope>NUCLEOTIDE SEQUENCE [LARGE SCALE GENOMIC DNA]</scope>
    <source>
        <strain evidence="4 5">ATCC 19377</strain>
    </source>
</reference>
<dbReference type="InterPro" id="IPR050832">
    <property type="entry name" value="Bact_Acetyltransf"/>
</dbReference>
<dbReference type="PANTHER" id="PTHR43877">
    <property type="entry name" value="AMINOALKYLPHOSPHONATE N-ACETYLTRANSFERASE-RELATED-RELATED"/>
    <property type="match status" value="1"/>
</dbReference>
<feature type="domain" description="N-acetyltransferase" evidence="3">
    <location>
        <begin position="16"/>
        <end position="160"/>
    </location>
</feature>
<name>A0A543Q3G3_ACITH</name>
<dbReference type="Pfam" id="PF00583">
    <property type="entry name" value="Acetyltransf_1"/>
    <property type="match status" value="1"/>
</dbReference>
<dbReference type="Proteomes" id="UP000315403">
    <property type="component" value="Unassembled WGS sequence"/>
</dbReference>
<dbReference type="GO" id="GO:0016747">
    <property type="term" value="F:acyltransferase activity, transferring groups other than amino-acyl groups"/>
    <property type="evidence" value="ECO:0007669"/>
    <property type="project" value="InterPro"/>
</dbReference>
<dbReference type="RefSeq" id="WP_010638130.1">
    <property type="nucleotide sequence ID" value="NZ_AFOH01000039.1"/>
</dbReference>
<accession>A0A543Q3G3</accession>
<proteinExistence type="predicted"/>
<gene>
    <name evidence="4" type="ORF">DLNHIDIE_00721</name>
</gene>
<dbReference type="InterPro" id="IPR016181">
    <property type="entry name" value="Acyl_CoA_acyltransferase"/>
</dbReference>
<comment type="caution">
    <text evidence="4">The sequence shown here is derived from an EMBL/GenBank/DDBJ whole genome shotgun (WGS) entry which is preliminary data.</text>
</comment>